<dbReference type="InterPro" id="IPR025460">
    <property type="entry name" value="DUF4280"/>
</dbReference>
<organism evidence="2 3">
    <name type="scientific">Paraburkholderia unamae</name>
    <dbReference type="NCBI Taxonomy" id="219649"/>
    <lineage>
        <taxon>Bacteria</taxon>
        <taxon>Pseudomonadati</taxon>
        <taxon>Pseudomonadota</taxon>
        <taxon>Betaproteobacteria</taxon>
        <taxon>Burkholderiales</taxon>
        <taxon>Burkholderiaceae</taxon>
        <taxon>Paraburkholderia</taxon>
    </lineage>
</organism>
<dbReference type="Proteomes" id="UP000245712">
    <property type="component" value="Unassembled WGS sequence"/>
</dbReference>
<reference evidence="2 3" key="1">
    <citation type="submission" date="2018-05" db="EMBL/GenBank/DDBJ databases">
        <title>Genomic Encyclopedia of Type Strains, Phase IV (KMG-V): Genome sequencing to study the core and pangenomes of soil and plant-associated prokaryotes.</title>
        <authorList>
            <person name="Whitman W."/>
        </authorList>
    </citation>
    <scope>NUCLEOTIDE SEQUENCE [LARGE SCALE GENOMIC DNA]</scope>
    <source>
        <strain evidence="2 3">SCZa-39</strain>
    </source>
</reference>
<proteinExistence type="predicted"/>
<accession>A0ABX5KR79</accession>
<name>A0ABX5KR79_9BURK</name>
<gene>
    <name evidence="2" type="ORF">C7402_104421</name>
</gene>
<sequence>MAMLVTAGSALQCSFGTSPAALAVLPVSGVTAGTPAATVMDHAAILNVLPFGMCCCAANPAVIGATAAALGVFTPMPCVPVTPAPWLPGSPTVLVGGVPALQNDSKLICAWGGVIQVAAPVQFSTQLP</sequence>
<keyword evidence="3" id="KW-1185">Reference proteome</keyword>
<evidence type="ECO:0000313" key="3">
    <source>
        <dbReference type="Proteomes" id="UP000245712"/>
    </source>
</evidence>
<keyword evidence="1" id="KW-0732">Signal</keyword>
<evidence type="ECO:0000256" key="1">
    <source>
        <dbReference type="SAM" id="SignalP"/>
    </source>
</evidence>
<dbReference type="EMBL" id="QEOB01000004">
    <property type="protein sequence ID" value="PVX85177.1"/>
    <property type="molecule type" value="Genomic_DNA"/>
</dbReference>
<dbReference type="Pfam" id="PF14107">
    <property type="entry name" value="DUF4280"/>
    <property type="match status" value="1"/>
</dbReference>
<comment type="caution">
    <text evidence="2">The sequence shown here is derived from an EMBL/GenBank/DDBJ whole genome shotgun (WGS) entry which is preliminary data.</text>
</comment>
<evidence type="ECO:0000313" key="2">
    <source>
        <dbReference type="EMBL" id="PVX85177.1"/>
    </source>
</evidence>
<feature type="chain" id="PRO_5046955455" evidence="1">
    <location>
        <begin position="24"/>
        <end position="128"/>
    </location>
</feature>
<dbReference type="RefSeq" id="WP_112170343.1">
    <property type="nucleotide sequence ID" value="NZ_QEOB01000004.1"/>
</dbReference>
<feature type="signal peptide" evidence="1">
    <location>
        <begin position="1"/>
        <end position="23"/>
    </location>
</feature>
<protein>
    <submittedName>
        <fullName evidence="2">Uncharacterized protein DUF4280</fullName>
    </submittedName>
</protein>